<evidence type="ECO:0000256" key="1">
    <source>
        <dbReference type="ARBA" id="ARBA00001946"/>
    </source>
</evidence>
<sequence>MLEKTFGHKKPDVIYQERTGAYGIGFSADGRVPVAMTHLHNGEKGYFLLGGGIEDSESHADCIIRESLEEAGLGVVPKELICRGDYYHYVHRMQMDFHGIGYFYYMEIGEVLSEPTEPDHHLAWLSLSEIREKLFLPHQVWAVEETYQFLRSRNLR</sequence>
<evidence type="ECO:0000313" key="5">
    <source>
        <dbReference type="Proteomes" id="UP000664218"/>
    </source>
</evidence>
<evidence type="ECO:0000313" key="4">
    <source>
        <dbReference type="EMBL" id="MBO1264333.1"/>
    </source>
</evidence>
<protein>
    <submittedName>
        <fullName evidence="4">NUDIX domain-containing protein</fullName>
    </submittedName>
</protein>
<dbReference type="AlphaFoldDB" id="A0A939H9A3"/>
<keyword evidence="2" id="KW-0378">Hydrolase</keyword>
<feature type="domain" description="Nudix hydrolase" evidence="3">
    <location>
        <begin position="1"/>
        <end position="148"/>
    </location>
</feature>
<comment type="caution">
    <text evidence="4">The sequence shown here is derived from an EMBL/GenBank/DDBJ whole genome shotgun (WGS) entry which is preliminary data.</text>
</comment>
<keyword evidence="5" id="KW-1185">Reference proteome</keyword>
<evidence type="ECO:0000259" key="3">
    <source>
        <dbReference type="PROSITE" id="PS51462"/>
    </source>
</evidence>
<name>A0A939H9A3_9CLOT</name>
<dbReference type="PROSITE" id="PS00893">
    <property type="entry name" value="NUDIX_BOX"/>
    <property type="match status" value="1"/>
</dbReference>
<dbReference type="RefSeq" id="WP_207598851.1">
    <property type="nucleotide sequence ID" value="NZ_JAFNJU010000003.1"/>
</dbReference>
<dbReference type="Gene3D" id="3.90.79.10">
    <property type="entry name" value="Nucleoside Triphosphate Pyrophosphohydrolase"/>
    <property type="match status" value="1"/>
</dbReference>
<dbReference type="PROSITE" id="PS51462">
    <property type="entry name" value="NUDIX"/>
    <property type="match status" value="1"/>
</dbReference>
<comment type="cofactor">
    <cofactor evidence="1">
        <name>Mg(2+)</name>
        <dbReference type="ChEBI" id="CHEBI:18420"/>
    </cofactor>
</comment>
<dbReference type="PANTHER" id="PTHR43046:SF2">
    <property type="entry name" value="8-OXO-DGTP DIPHOSPHATASE-RELATED"/>
    <property type="match status" value="1"/>
</dbReference>
<dbReference type="PANTHER" id="PTHR43046">
    <property type="entry name" value="GDP-MANNOSE MANNOSYL HYDROLASE"/>
    <property type="match status" value="1"/>
</dbReference>
<dbReference type="SUPFAM" id="SSF55811">
    <property type="entry name" value="Nudix"/>
    <property type="match status" value="1"/>
</dbReference>
<proteinExistence type="predicted"/>
<dbReference type="EMBL" id="JAFNJU010000003">
    <property type="protein sequence ID" value="MBO1264333.1"/>
    <property type="molecule type" value="Genomic_DNA"/>
</dbReference>
<gene>
    <name evidence="4" type="ORF">J3A84_04670</name>
</gene>
<reference evidence="4" key="1">
    <citation type="submission" date="2021-03" db="EMBL/GenBank/DDBJ databases">
        <title>Proteiniclasticum marinus sp. nov., isolated from tidal flat sediment.</title>
        <authorList>
            <person name="Namirimu T."/>
            <person name="Yang J.-A."/>
            <person name="Yang S.-H."/>
            <person name="Kim Y.-J."/>
            <person name="Kwon K.K."/>
        </authorList>
    </citation>
    <scope>NUCLEOTIDE SEQUENCE</scope>
    <source>
        <strain evidence="4">SCR006</strain>
    </source>
</reference>
<dbReference type="InterPro" id="IPR020084">
    <property type="entry name" value="NUDIX_hydrolase_CS"/>
</dbReference>
<dbReference type="Proteomes" id="UP000664218">
    <property type="component" value="Unassembled WGS sequence"/>
</dbReference>
<accession>A0A939H9A3</accession>
<dbReference type="InterPro" id="IPR015797">
    <property type="entry name" value="NUDIX_hydrolase-like_dom_sf"/>
</dbReference>
<dbReference type="GO" id="GO:0016787">
    <property type="term" value="F:hydrolase activity"/>
    <property type="evidence" value="ECO:0007669"/>
    <property type="project" value="UniProtKB-KW"/>
</dbReference>
<evidence type="ECO:0000256" key="2">
    <source>
        <dbReference type="ARBA" id="ARBA00022801"/>
    </source>
</evidence>
<dbReference type="InterPro" id="IPR000086">
    <property type="entry name" value="NUDIX_hydrolase_dom"/>
</dbReference>
<organism evidence="4 5">
    <name type="scientific">Proteiniclasticum aestuarii</name>
    <dbReference type="NCBI Taxonomy" id="2817862"/>
    <lineage>
        <taxon>Bacteria</taxon>
        <taxon>Bacillati</taxon>
        <taxon>Bacillota</taxon>
        <taxon>Clostridia</taxon>
        <taxon>Eubacteriales</taxon>
        <taxon>Clostridiaceae</taxon>
        <taxon>Proteiniclasticum</taxon>
    </lineage>
</organism>
<dbReference type="Pfam" id="PF00293">
    <property type="entry name" value="NUDIX"/>
    <property type="match status" value="1"/>
</dbReference>